<keyword evidence="6" id="KW-0813">Transport</keyword>
<comment type="function">
    <text evidence="12">Required for retention of late Golgi membrane proteins. Component of the retrieval machinery that functions by direct interaction with the cytosolic tails of certain TGN membrane proteins during the sorting/budding process at the prevacuolar compartment. Binds phosphatidylinositol 3-phosphate (PtdIns(P3)).</text>
</comment>
<comment type="subcellular location">
    <subcellularLocation>
        <location evidence="3">Cytoplasm</location>
    </subcellularLocation>
    <subcellularLocation>
        <location evidence="2">Golgi apparatus membrane</location>
        <topology evidence="2">Peripheral membrane protein</topology>
        <orientation evidence="2">Cytoplasmic side</orientation>
    </subcellularLocation>
    <subcellularLocation>
        <location evidence="1">Prevacuolar compartment membrane</location>
        <topology evidence="1">Peripheral membrane protein</topology>
        <orientation evidence="1">Cytoplasmic side</orientation>
    </subcellularLocation>
</comment>
<dbReference type="Pfam" id="PF00787">
    <property type="entry name" value="PX"/>
    <property type="match status" value="1"/>
</dbReference>
<accession>A0A8H6WSN2</accession>
<comment type="similarity">
    <text evidence="4">Belongs to the sorting nexin family.</text>
</comment>
<name>A0A8H6WSN2_9AGAR</name>
<gene>
    <name evidence="14" type="ORF">MVEN_02573100</name>
</gene>
<protein>
    <recommendedName>
        <fullName evidence="5">Sorting nexin-3</fullName>
    </recommendedName>
</protein>
<dbReference type="Gene3D" id="3.30.1520.10">
    <property type="entry name" value="Phox-like domain"/>
    <property type="match status" value="1"/>
</dbReference>
<keyword evidence="8" id="KW-0653">Protein transport</keyword>
<evidence type="ECO:0000256" key="8">
    <source>
        <dbReference type="ARBA" id="ARBA00022927"/>
    </source>
</evidence>
<evidence type="ECO:0000256" key="9">
    <source>
        <dbReference type="ARBA" id="ARBA00023034"/>
    </source>
</evidence>
<comment type="caution">
    <text evidence="14">The sequence shown here is derived from an EMBL/GenBank/DDBJ whole genome shotgun (WGS) entry which is preliminary data.</text>
</comment>
<evidence type="ECO:0000256" key="11">
    <source>
        <dbReference type="ARBA" id="ARBA00023136"/>
    </source>
</evidence>
<keyword evidence="11" id="KW-0472">Membrane</keyword>
<dbReference type="SUPFAM" id="SSF64268">
    <property type="entry name" value="PX domain"/>
    <property type="match status" value="1"/>
</dbReference>
<keyword evidence="7" id="KW-0963">Cytoplasm</keyword>
<dbReference type="EMBL" id="JACAZI010000038">
    <property type="protein sequence ID" value="KAF7328156.1"/>
    <property type="molecule type" value="Genomic_DNA"/>
</dbReference>
<dbReference type="GO" id="GO:0030904">
    <property type="term" value="C:retromer complex"/>
    <property type="evidence" value="ECO:0007669"/>
    <property type="project" value="TreeGrafter"/>
</dbReference>
<evidence type="ECO:0000256" key="4">
    <source>
        <dbReference type="ARBA" id="ARBA00010883"/>
    </source>
</evidence>
<dbReference type="GO" id="GO:0034499">
    <property type="term" value="P:late endosome to Golgi transport"/>
    <property type="evidence" value="ECO:0007669"/>
    <property type="project" value="TreeGrafter"/>
</dbReference>
<evidence type="ECO:0000256" key="1">
    <source>
        <dbReference type="ARBA" id="ARBA00004179"/>
    </source>
</evidence>
<dbReference type="Proteomes" id="UP000620124">
    <property type="component" value="Unassembled WGS sequence"/>
</dbReference>
<keyword evidence="15" id="KW-1185">Reference proteome</keyword>
<evidence type="ECO:0000313" key="15">
    <source>
        <dbReference type="Proteomes" id="UP000620124"/>
    </source>
</evidence>
<evidence type="ECO:0000256" key="5">
    <source>
        <dbReference type="ARBA" id="ARBA00020436"/>
    </source>
</evidence>
<evidence type="ECO:0000256" key="2">
    <source>
        <dbReference type="ARBA" id="ARBA00004255"/>
    </source>
</evidence>
<evidence type="ECO:0000313" key="14">
    <source>
        <dbReference type="EMBL" id="KAF7328156.1"/>
    </source>
</evidence>
<feature type="domain" description="PX" evidence="13">
    <location>
        <begin position="1"/>
        <end position="164"/>
    </location>
</feature>
<dbReference type="PANTHER" id="PTHR45963">
    <property type="entry name" value="RE52028P"/>
    <property type="match status" value="1"/>
</dbReference>
<sequence>MPLAEAPLSQISTSHNRCCRPLSLSRTWTASRRAWDGHPHTRPGRLEPDSCACMTTADVEPHRMDTDGALTTHDQHPRLRPRHSLVRRRYSDFEAFCNILECESTRVNILPLPGRTDRFSDEVVESRREVLERFLNIVAGHPLRVGAHHPSTFLALIDGEHKFE</sequence>
<dbReference type="PROSITE" id="PS50195">
    <property type="entry name" value="PX"/>
    <property type="match status" value="1"/>
</dbReference>
<reference evidence="14" key="1">
    <citation type="submission" date="2020-05" db="EMBL/GenBank/DDBJ databases">
        <title>Mycena genomes resolve the evolution of fungal bioluminescence.</title>
        <authorList>
            <person name="Tsai I.J."/>
        </authorList>
    </citation>
    <scope>NUCLEOTIDE SEQUENCE</scope>
    <source>
        <strain evidence="14">CCC161011</strain>
    </source>
</reference>
<dbReference type="GO" id="GO:0032456">
    <property type="term" value="P:endocytic recycling"/>
    <property type="evidence" value="ECO:0007669"/>
    <property type="project" value="TreeGrafter"/>
</dbReference>
<dbReference type="AlphaFoldDB" id="A0A8H6WSN2"/>
<keyword evidence="10" id="KW-0446">Lipid-binding</keyword>
<dbReference type="GO" id="GO:0000139">
    <property type="term" value="C:Golgi membrane"/>
    <property type="evidence" value="ECO:0007669"/>
    <property type="project" value="UniProtKB-SubCell"/>
</dbReference>
<proteinExistence type="inferred from homology"/>
<evidence type="ECO:0000259" key="13">
    <source>
        <dbReference type="PROSITE" id="PS50195"/>
    </source>
</evidence>
<evidence type="ECO:0000256" key="12">
    <source>
        <dbReference type="ARBA" id="ARBA00025533"/>
    </source>
</evidence>
<evidence type="ECO:0000256" key="10">
    <source>
        <dbReference type="ARBA" id="ARBA00023121"/>
    </source>
</evidence>
<dbReference type="InterPro" id="IPR001683">
    <property type="entry name" value="PX_dom"/>
</dbReference>
<dbReference type="GO" id="GO:0031901">
    <property type="term" value="C:early endosome membrane"/>
    <property type="evidence" value="ECO:0007669"/>
    <property type="project" value="TreeGrafter"/>
</dbReference>
<keyword evidence="9" id="KW-0333">Golgi apparatus</keyword>
<dbReference type="SMART" id="SM00312">
    <property type="entry name" value="PX"/>
    <property type="match status" value="1"/>
</dbReference>
<dbReference type="PANTHER" id="PTHR45963:SF2">
    <property type="entry name" value="RE52028P"/>
    <property type="match status" value="1"/>
</dbReference>
<dbReference type="InterPro" id="IPR036871">
    <property type="entry name" value="PX_dom_sf"/>
</dbReference>
<dbReference type="InterPro" id="IPR051074">
    <property type="entry name" value="Sorting_Nexin"/>
</dbReference>
<dbReference type="GO" id="GO:0032266">
    <property type="term" value="F:phosphatidylinositol-3-phosphate binding"/>
    <property type="evidence" value="ECO:0007669"/>
    <property type="project" value="TreeGrafter"/>
</dbReference>
<dbReference type="OrthoDB" id="5227681at2759"/>
<evidence type="ECO:0000256" key="3">
    <source>
        <dbReference type="ARBA" id="ARBA00004496"/>
    </source>
</evidence>
<evidence type="ECO:0000256" key="7">
    <source>
        <dbReference type="ARBA" id="ARBA00022490"/>
    </source>
</evidence>
<organism evidence="14 15">
    <name type="scientific">Mycena venus</name>
    <dbReference type="NCBI Taxonomy" id="2733690"/>
    <lineage>
        <taxon>Eukaryota</taxon>
        <taxon>Fungi</taxon>
        <taxon>Dikarya</taxon>
        <taxon>Basidiomycota</taxon>
        <taxon>Agaricomycotina</taxon>
        <taxon>Agaricomycetes</taxon>
        <taxon>Agaricomycetidae</taxon>
        <taxon>Agaricales</taxon>
        <taxon>Marasmiineae</taxon>
        <taxon>Mycenaceae</taxon>
        <taxon>Mycena</taxon>
    </lineage>
</organism>
<evidence type="ECO:0000256" key="6">
    <source>
        <dbReference type="ARBA" id="ARBA00022448"/>
    </source>
</evidence>
<dbReference type="GO" id="GO:0015031">
    <property type="term" value="P:protein transport"/>
    <property type="evidence" value="ECO:0007669"/>
    <property type="project" value="UniProtKB-KW"/>
</dbReference>